<keyword evidence="2" id="KW-1185">Reference proteome</keyword>
<organism evidence="1 2">
    <name type="scientific">Eruca vesicaria subsp. sativa</name>
    <name type="common">Garden rocket</name>
    <name type="synonym">Eruca sativa</name>
    <dbReference type="NCBI Taxonomy" id="29727"/>
    <lineage>
        <taxon>Eukaryota</taxon>
        <taxon>Viridiplantae</taxon>
        <taxon>Streptophyta</taxon>
        <taxon>Embryophyta</taxon>
        <taxon>Tracheophyta</taxon>
        <taxon>Spermatophyta</taxon>
        <taxon>Magnoliopsida</taxon>
        <taxon>eudicotyledons</taxon>
        <taxon>Gunneridae</taxon>
        <taxon>Pentapetalae</taxon>
        <taxon>rosids</taxon>
        <taxon>malvids</taxon>
        <taxon>Brassicales</taxon>
        <taxon>Brassicaceae</taxon>
        <taxon>Brassiceae</taxon>
        <taxon>Eruca</taxon>
    </lineage>
</organism>
<reference evidence="1 2" key="1">
    <citation type="submission" date="2022-03" db="EMBL/GenBank/DDBJ databases">
        <authorList>
            <person name="Macdonald S."/>
            <person name="Ahmed S."/>
            <person name="Newling K."/>
        </authorList>
    </citation>
    <scope>NUCLEOTIDE SEQUENCE [LARGE SCALE GENOMIC DNA]</scope>
</reference>
<name>A0ABC8LE65_ERUVS</name>
<evidence type="ECO:0000313" key="1">
    <source>
        <dbReference type="EMBL" id="CAH8381913.1"/>
    </source>
</evidence>
<dbReference type="EMBL" id="CAKOAT010530710">
    <property type="protein sequence ID" value="CAH8381913.1"/>
    <property type="molecule type" value="Genomic_DNA"/>
</dbReference>
<dbReference type="Proteomes" id="UP001642260">
    <property type="component" value="Unassembled WGS sequence"/>
</dbReference>
<protein>
    <submittedName>
        <fullName evidence="1">Uncharacterized protein</fullName>
    </submittedName>
</protein>
<accession>A0ABC8LE65</accession>
<dbReference type="AlphaFoldDB" id="A0ABC8LE65"/>
<proteinExistence type="predicted"/>
<evidence type="ECO:0000313" key="2">
    <source>
        <dbReference type="Proteomes" id="UP001642260"/>
    </source>
</evidence>
<gene>
    <name evidence="1" type="ORF">ERUC_LOCUS34396</name>
</gene>
<comment type="caution">
    <text evidence="1">The sequence shown here is derived from an EMBL/GenBank/DDBJ whole genome shotgun (WGS) entry which is preliminary data.</text>
</comment>
<sequence length="52" mass="6068">MIQDYERSKRDNIHTMRSQGGDLVEEIIVKVHRFKVRTVNILVGGEADEQKK</sequence>